<evidence type="ECO:0000313" key="8">
    <source>
        <dbReference type="Proteomes" id="UP000002282"/>
    </source>
</evidence>
<dbReference type="Proteomes" id="UP000002282">
    <property type="component" value="Chromosome 3L"/>
</dbReference>
<dbReference type="PANTHER" id="PTHR11266:SF80">
    <property type="entry name" value="PEROXISOMAL MEMBRANE PROTEIN 2"/>
    <property type="match status" value="1"/>
</dbReference>
<dbReference type="EMBL" id="CM000159">
    <property type="protein sequence ID" value="KRK00775.1"/>
    <property type="molecule type" value="Genomic_DNA"/>
</dbReference>
<feature type="transmembrane region" description="Helical" evidence="6">
    <location>
        <begin position="168"/>
        <end position="185"/>
    </location>
</feature>
<evidence type="ECO:0000256" key="5">
    <source>
        <dbReference type="ARBA" id="ARBA00023136"/>
    </source>
</evidence>
<dbReference type="Pfam" id="PF04117">
    <property type="entry name" value="Mpv17_PMP22"/>
    <property type="match status" value="1"/>
</dbReference>
<dbReference type="AlphaFoldDB" id="A0A0R1E0Q4"/>
<evidence type="ECO:0000313" key="7">
    <source>
        <dbReference type="EMBL" id="KRK00775.1"/>
    </source>
</evidence>
<evidence type="ECO:0000256" key="4">
    <source>
        <dbReference type="ARBA" id="ARBA00022989"/>
    </source>
</evidence>
<reference evidence="7 8" key="1">
    <citation type="journal article" date="2007" name="Nature">
        <title>Evolution of genes and genomes on the Drosophila phylogeny.</title>
        <authorList>
            <consortium name="Drosophila 12 Genomes Consortium"/>
            <person name="Clark A.G."/>
            <person name="Eisen M.B."/>
            <person name="Smith D.R."/>
            <person name="Bergman C.M."/>
            <person name="Oliver B."/>
            <person name="Markow T.A."/>
            <person name="Kaufman T.C."/>
            <person name="Kellis M."/>
            <person name="Gelbart W."/>
            <person name="Iyer V.N."/>
            <person name="Pollard D.A."/>
            <person name="Sackton T.B."/>
            <person name="Larracuente A.M."/>
            <person name="Singh N.D."/>
            <person name="Abad J.P."/>
            <person name="Abt D.N."/>
            <person name="Adryan B."/>
            <person name="Aguade M."/>
            <person name="Akashi H."/>
            <person name="Anderson W.W."/>
            <person name="Aquadro C.F."/>
            <person name="Ardell D.H."/>
            <person name="Arguello R."/>
            <person name="Artieri C.G."/>
            <person name="Barbash D.A."/>
            <person name="Barker D."/>
            <person name="Barsanti P."/>
            <person name="Batterham P."/>
            <person name="Batzoglou S."/>
            <person name="Begun D."/>
            <person name="Bhutkar A."/>
            <person name="Blanco E."/>
            <person name="Bosak S.A."/>
            <person name="Bradley R.K."/>
            <person name="Brand A.D."/>
            <person name="Brent M.R."/>
            <person name="Brooks A.N."/>
            <person name="Brown R.H."/>
            <person name="Butlin R.K."/>
            <person name="Caggese C."/>
            <person name="Calvi B.R."/>
            <person name="Bernardo de Carvalho A."/>
            <person name="Caspi A."/>
            <person name="Castrezana S."/>
            <person name="Celniker S.E."/>
            <person name="Chang J.L."/>
            <person name="Chapple C."/>
            <person name="Chatterji S."/>
            <person name="Chinwalla A."/>
            <person name="Civetta A."/>
            <person name="Clifton S.W."/>
            <person name="Comeron J.M."/>
            <person name="Costello J.C."/>
            <person name="Coyne J.A."/>
            <person name="Daub J."/>
            <person name="David R.G."/>
            <person name="Delcher A.L."/>
            <person name="Delehaunty K."/>
            <person name="Do C.B."/>
            <person name="Ebling H."/>
            <person name="Edwards K."/>
            <person name="Eickbush T."/>
            <person name="Evans J.D."/>
            <person name="Filipski A."/>
            <person name="Findeiss S."/>
            <person name="Freyhult E."/>
            <person name="Fulton L."/>
            <person name="Fulton R."/>
            <person name="Garcia A.C."/>
            <person name="Gardiner A."/>
            <person name="Garfield D.A."/>
            <person name="Garvin B.E."/>
            <person name="Gibson G."/>
            <person name="Gilbert D."/>
            <person name="Gnerre S."/>
            <person name="Godfrey J."/>
            <person name="Good R."/>
            <person name="Gotea V."/>
            <person name="Gravely B."/>
            <person name="Greenberg A.J."/>
            <person name="Griffiths-Jones S."/>
            <person name="Gross S."/>
            <person name="Guigo R."/>
            <person name="Gustafson E.A."/>
            <person name="Haerty W."/>
            <person name="Hahn M.W."/>
            <person name="Halligan D.L."/>
            <person name="Halpern A.L."/>
            <person name="Halter G.M."/>
            <person name="Han M.V."/>
            <person name="Heger A."/>
            <person name="Hillier L."/>
            <person name="Hinrichs A.S."/>
            <person name="Holmes I."/>
            <person name="Hoskins R.A."/>
            <person name="Hubisz M.J."/>
            <person name="Hultmark D."/>
            <person name="Huntley M.A."/>
            <person name="Jaffe D.B."/>
            <person name="Jagadeeshan S."/>
            <person name="Jeck W.R."/>
            <person name="Johnson J."/>
            <person name="Jones C.D."/>
            <person name="Jordan W.C."/>
            <person name="Karpen G.H."/>
            <person name="Kataoka E."/>
            <person name="Keightley P.D."/>
            <person name="Kheradpour P."/>
            <person name="Kirkness E.F."/>
            <person name="Koerich L.B."/>
            <person name="Kristiansen K."/>
            <person name="Kudrna D."/>
            <person name="Kulathinal R.J."/>
            <person name="Kumar S."/>
            <person name="Kwok R."/>
            <person name="Lander E."/>
            <person name="Langley C.H."/>
            <person name="Lapoint R."/>
            <person name="Lazzaro B.P."/>
            <person name="Lee S.J."/>
            <person name="Levesque L."/>
            <person name="Li R."/>
            <person name="Lin C.F."/>
            <person name="Lin M.F."/>
            <person name="Lindblad-Toh K."/>
            <person name="Llopart A."/>
            <person name="Long M."/>
            <person name="Low L."/>
            <person name="Lozovsky E."/>
            <person name="Lu J."/>
            <person name="Luo M."/>
            <person name="Machado C.A."/>
            <person name="Makalowski W."/>
            <person name="Marzo M."/>
            <person name="Matsuda M."/>
            <person name="Matzkin L."/>
            <person name="McAllister B."/>
            <person name="McBride C.S."/>
            <person name="McKernan B."/>
            <person name="McKernan K."/>
            <person name="Mendez-Lago M."/>
            <person name="Minx P."/>
            <person name="Mollenhauer M.U."/>
            <person name="Montooth K."/>
            <person name="Mount S.M."/>
            <person name="Mu X."/>
            <person name="Myers E."/>
            <person name="Negre B."/>
            <person name="Newfeld S."/>
            <person name="Nielsen R."/>
            <person name="Noor M.A."/>
            <person name="O'Grady P."/>
            <person name="Pachter L."/>
            <person name="Papaceit M."/>
            <person name="Parisi M.J."/>
            <person name="Parisi M."/>
            <person name="Parts L."/>
            <person name="Pedersen J.S."/>
            <person name="Pesole G."/>
            <person name="Phillippy A.M."/>
            <person name="Ponting C.P."/>
            <person name="Pop M."/>
            <person name="Porcelli D."/>
            <person name="Powell J.R."/>
            <person name="Prohaska S."/>
            <person name="Pruitt K."/>
            <person name="Puig M."/>
            <person name="Quesneville H."/>
            <person name="Ram K.R."/>
            <person name="Rand D."/>
            <person name="Rasmussen M.D."/>
            <person name="Reed L.K."/>
            <person name="Reenan R."/>
            <person name="Reily A."/>
            <person name="Remington K.A."/>
            <person name="Rieger T.T."/>
            <person name="Ritchie M.G."/>
            <person name="Robin C."/>
            <person name="Rogers Y.H."/>
            <person name="Rohde C."/>
            <person name="Rozas J."/>
            <person name="Rubenfield M.J."/>
            <person name="Ruiz A."/>
            <person name="Russo S."/>
            <person name="Salzberg S.L."/>
            <person name="Sanchez-Gracia A."/>
            <person name="Saranga D.J."/>
            <person name="Sato H."/>
            <person name="Schaeffer S.W."/>
            <person name="Schatz M.C."/>
            <person name="Schlenke T."/>
            <person name="Schwartz R."/>
            <person name="Segarra C."/>
            <person name="Singh R.S."/>
            <person name="Sirot L."/>
            <person name="Sirota M."/>
            <person name="Sisneros N.B."/>
            <person name="Smith C.D."/>
            <person name="Smith T.F."/>
            <person name="Spieth J."/>
            <person name="Stage D.E."/>
            <person name="Stark A."/>
            <person name="Stephan W."/>
            <person name="Strausberg R.L."/>
            <person name="Strempel S."/>
            <person name="Sturgill D."/>
            <person name="Sutton G."/>
            <person name="Sutton G.G."/>
            <person name="Tao W."/>
            <person name="Teichmann S."/>
            <person name="Tobari Y.N."/>
            <person name="Tomimura Y."/>
            <person name="Tsolas J.M."/>
            <person name="Valente V.L."/>
            <person name="Venter E."/>
            <person name="Venter J.C."/>
            <person name="Vicario S."/>
            <person name="Vieira F.G."/>
            <person name="Vilella A.J."/>
            <person name="Villasante A."/>
            <person name="Walenz B."/>
            <person name="Wang J."/>
            <person name="Wasserman M."/>
            <person name="Watts T."/>
            <person name="Wilson D."/>
            <person name="Wilson R.K."/>
            <person name="Wing R.A."/>
            <person name="Wolfner M.F."/>
            <person name="Wong A."/>
            <person name="Wong G.K."/>
            <person name="Wu C.I."/>
            <person name="Wu G."/>
            <person name="Yamamoto D."/>
            <person name="Yang H.P."/>
            <person name="Yang S.P."/>
            <person name="Yorke J.A."/>
            <person name="Yoshida K."/>
            <person name="Zdobnov E."/>
            <person name="Zhang P."/>
            <person name="Zhang Y."/>
            <person name="Zimin A.V."/>
            <person name="Baldwin J."/>
            <person name="Abdouelleil A."/>
            <person name="Abdulkadir J."/>
            <person name="Abebe A."/>
            <person name="Abera B."/>
            <person name="Abreu J."/>
            <person name="Acer S.C."/>
            <person name="Aftuck L."/>
            <person name="Alexander A."/>
            <person name="An P."/>
            <person name="Anderson E."/>
            <person name="Anderson S."/>
            <person name="Arachi H."/>
            <person name="Azer M."/>
            <person name="Bachantsang P."/>
            <person name="Barry A."/>
            <person name="Bayul T."/>
            <person name="Berlin A."/>
            <person name="Bessette D."/>
            <person name="Bloom T."/>
            <person name="Blye J."/>
            <person name="Boguslavskiy L."/>
            <person name="Bonnet C."/>
            <person name="Boukhgalter B."/>
            <person name="Bourzgui I."/>
            <person name="Brown A."/>
            <person name="Cahill P."/>
            <person name="Channer S."/>
            <person name="Cheshatsang Y."/>
            <person name="Chuda L."/>
            <person name="Citroen M."/>
            <person name="Collymore A."/>
            <person name="Cooke P."/>
            <person name="Costello M."/>
            <person name="D'Aco K."/>
            <person name="Daza R."/>
            <person name="De Haan G."/>
            <person name="DeGray S."/>
            <person name="DeMaso C."/>
            <person name="Dhargay N."/>
            <person name="Dooley K."/>
            <person name="Dooley E."/>
            <person name="Doricent M."/>
            <person name="Dorje P."/>
            <person name="Dorjee K."/>
            <person name="Dupes A."/>
            <person name="Elong R."/>
            <person name="Falk J."/>
            <person name="Farina A."/>
            <person name="Faro S."/>
            <person name="Ferguson D."/>
            <person name="Fisher S."/>
            <person name="Foley C.D."/>
            <person name="Franke A."/>
            <person name="Friedrich D."/>
            <person name="Gadbois L."/>
            <person name="Gearin G."/>
            <person name="Gearin C.R."/>
            <person name="Giannoukos G."/>
            <person name="Goode T."/>
            <person name="Graham J."/>
            <person name="Grandbois E."/>
            <person name="Grewal S."/>
            <person name="Gyaltsen K."/>
            <person name="Hafez N."/>
            <person name="Hagos B."/>
            <person name="Hall J."/>
            <person name="Henson C."/>
            <person name="Hollinger A."/>
            <person name="Honan T."/>
            <person name="Huard M.D."/>
            <person name="Hughes L."/>
            <person name="Hurhula B."/>
            <person name="Husby M.E."/>
            <person name="Kamat A."/>
            <person name="Kanga B."/>
            <person name="Kashin S."/>
            <person name="Khazanovich D."/>
            <person name="Kisner P."/>
            <person name="Lance K."/>
            <person name="Lara M."/>
            <person name="Lee W."/>
            <person name="Lennon N."/>
            <person name="Letendre F."/>
            <person name="LeVine R."/>
            <person name="Lipovsky A."/>
            <person name="Liu X."/>
            <person name="Liu J."/>
            <person name="Liu S."/>
            <person name="Lokyitsang T."/>
            <person name="Lokyitsang Y."/>
            <person name="Lubonja R."/>
            <person name="Lui A."/>
            <person name="MacDonald P."/>
            <person name="Magnisalis V."/>
            <person name="Maru K."/>
            <person name="Matthews C."/>
            <person name="McCusker W."/>
            <person name="McDonough S."/>
            <person name="Mehta T."/>
            <person name="Meldrim J."/>
            <person name="Meneus L."/>
            <person name="Mihai O."/>
            <person name="Mihalev A."/>
            <person name="Mihova T."/>
            <person name="Mittelman R."/>
            <person name="Mlenga V."/>
            <person name="Montmayeur A."/>
            <person name="Mulrain L."/>
            <person name="Navidi A."/>
            <person name="Naylor J."/>
            <person name="Negash T."/>
            <person name="Nguyen T."/>
            <person name="Nguyen N."/>
            <person name="Nicol R."/>
            <person name="Norbu C."/>
            <person name="Norbu N."/>
            <person name="Novod N."/>
            <person name="O'Neill B."/>
            <person name="Osman S."/>
            <person name="Markiewicz E."/>
            <person name="Oyono O.L."/>
            <person name="Patti C."/>
            <person name="Phunkhang P."/>
            <person name="Pierre F."/>
            <person name="Priest M."/>
            <person name="Raghuraman S."/>
            <person name="Rege F."/>
            <person name="Reyes R."/>
            <person name="Rise C."/>
            <person name="Rogov P."/>
            <person name="Ross K."/>
            <person name="Ryan E."/>
            <person name="Settipalli S."/>
            <person name="Shea T."/>
            <person name="Sherpa N."/>
            <person name="Shi L."/>
            <person name="Shih D."/>
            <person name="Sparrow T."/>
            <person name="Spaulding J."/>
            <person name="Stalker J."/>
            <person name="Stange-Thomann N."/>
            <person name="Stavropoulos S."/>
            <person name="Stone C."/>
            <person name="Strader C."/>
            <person name="Tesfaye S."/>
            <person name="Thomson T."/>
            <person name="Thoulutsang Y."/>
            <person name="Thoulutsang D."/>
            <person name="Topham K."/>
            <person name="Topping I."/>
            <person name="Tsamla T."/>
            <person name="Vassiliev H."/>
            <person name="Vo A."/>
            <person name="Wangchuk T."/>
            <person name="Wangdi T."/>
            <person name="Weiand M."/>
            <person name="Wilkinson J."/>
            <person name="Wilson A."/>
            <person name="Yadav S."/>
            <person name="Young G."/>
            <person name="Yu Q."/>
            <person name="Zembek L."/>
            <person name="Zhong D."/>
            <person name="Zimmer A."/>
            <person name="Zwirko Z."/>
            <person name="Jaffe D.B."/>
            <person name="Alvarez P."/>
            <person name="Brockman W."/>
            <person name="Butler J."/>
            <person name="Chin C."/>
            <person name="Gnerre S."/>
            <person name="Grabherr M."/>
            <person name="Kleber M."/>
            <person name="Mauceli E."/>
            <person name="MacCallum I."/>
        </authorList>
    </citation>
    <scope>NUCLEOTIDE SEQUENCE [LARGE SCALE GENOMIC DNA]</scope>
    <source>
        <strain evidence="8">Tai18E2 / Tucson 14021-0261.01</strain>
    </source>
</reference>
<reference evidence="7 8" key="2">
    <citation type="journal article" date="2007" name="PLoS Biol.">
        <title>Principles of genome evolution in the Drosophila melanogaster species group.</title>
        <authorList>
            <person name="Ranz J.M."/>
            <person name="Maurin D."/>
            <person name="Chan Y.S."/>
            <person name="von Grotthuss M."/>
            <person name="Hillier L.W."/>
            <person name="Roote J."/>
            <person name="Ashburner M."/>
            <person name="Bergman C.M."/>
        </authorList>
    </citation>
    <scope>NUCLEOTIDE SEQUENCE [LARGE SCALE GENOMIC DNA]</scope>
    <source>
        <strain evidence="8">Tai18E2 / Tucson 14021-0261.01</strain>
    </source>
</reference>
<comment type="similarity">
    <text evidence="2 6">Belongs to the peroxisomal membrane protein PXMP2/4 family.</text>
</comment>
<organism evidence="7 8">
    <name type="scientific">Drosophila yakuba</name>
    <name type="common">Fruit fly</name>
    <dbReference type="NCBI Taxonomy" id="7245"/>
    <lineage>
        <taxon>Eukaryota</taxon>
        <taxon>Metazoa</taxon>
        <taxon>Ecdysozoa</taxon>
        <taxon>Arthropoda</taxon>
        <taxon>Hexapoda</taxon>
        <taxon>Insecta</taxon>
        <taxon>Pterygota</taxon>
        <taxon>Neoptera</taxon>
        <taxon>Endopterygota</taxon>
        <taxon>Diptera</taxon>
        <taxon>Brachycera</taxon>
        <taxon>Muscomorpha</taxon>
        <taxon>Ephydroidea</taxon>
        <taxon>Drosophilidae</taxon>
        <taxon>Drosophila</taxon>
        <taxon>Sophophora</taxon>
    </lineage>
</organism>
<feature type="transmembrane region" description="Helical" evidence="6">
    <location>
        <begin position="226"/>
        <end position="244"/>
    </location>
</feature>
<dbReference type="KEGG" id="dya:Dyak_GE21175"/>
<evidence type="ECO:0000256" key="3">
    <source>
        <dbReference type="ARBA" id="ARBA00022692"/>
    </source>
</evidence>
<keyword evidence="5 6" id="KW-0472">Membrane</keyword>
<evidence type="ECO:0000256" key="1">
    <source>
        <dbReference type="ARBA" id="ARBA00004141"/>
    </source>
</evidence>
<name>A0A0R1E0Q4_DROYA</name>
<dbReference type="PANTHER" id="PTHR11266">
    <property type="entry name" value="PEROXISOMAL MEMBRANE PROTEIN 2, PXMP2 MPV17"/>
    <property type="match status" value="1"/>
</dbReference>
<dbReference type="InterPro" id="IPR007248">
    <property type="entry name" value="Mpv17_PMP22"/>
</dbReference>
<accession>A0A0R1E0Q4</accession>
<proteinExistence type="inferred from homology"/>
<keyword evidence="3 6" id="KW-0812">Transmembrane</keyword>
<feature type="transmembrane region" description="Helical" evidence="6">
    <location>
        <begin position="125"/>
        <end position="147"/>
    </location>
</feature>
<dbReference type="GO" id="GO:0005778">
    <property type="term" value="C:peroxisomal membrane"/>
    <property type="evidence" value="ECO:0007669"/>
    <property type="project" value="TreeGrafter"/>
</dbReference>
<dbReference type="OrthoDB" id="860at2759"/>
<gene>
    <name evidence="7" type="primary">Dyak\GE21175</name>
    <name evidence="7" type="synonym">dyak_GLEANR_4958</name>
    <name evidence="7" type="synonym">GE21175</name>
    <name evidence="7" type="ORF">Dyak_GE21175</name>
</gene>
<dbReference type="eggNOG" id="KOG1944">
    <property type="taxonomic scope" value="Eukaryota"/>
</dbReference>
<evidence type="ECO:0000256" key="2">
    <source>
        <dbReference type="ARBA" id="ARBA00006824"/>
    </source>
</evidence>
<sequence length="261" mass="29255">MPTTMEMTAAQSDQISHFLECHGTTAVPHSGTSKILKLVPASKVVGAALSCESATKTFGVSQAHLCSNGNMALSKPLYSLFGTYLEQLFNHPVRTKSITACVLATSANVTSQRLAGAKTLNQHSVFAYGLFGLIFGGSVPHYFYTTVERLFSHDVRFRRFFLFLSERLVYAPIYQALSLFFLALFEGKSPSTALLNVEKLYWPLLKANWQYLSVFVYLNFAYVPPMFRSISMAIISFIWVVYIAQKRRRFQEKQAAKKAAK</sequence>
<comment type="subcellular location">
    <subcellularLocation>
        <location evidence="1">Membrane</location>
        <topology evidence="1">Multi-pass membrane protein</topology>
    </subcellularLocation>
</comment>
<keyword evidence="4 6" id="KW-1133">Transmembrane helix</keyword>
<keyword evidence="8" id="KW-1185">Reference proteome</keyword>
<protein>
    <submittedName>
        <fullName evidence="7">Uncharacterized protein, isoform B</fullName>
    </submittedName>
</protein>
<evidence type="ECO:0000256" key="6">
    <source>
        <dbReference type="RuleBase" id="RU363053"/>
    </source>
</evidence>